<dbReference type="OrthoDB" id="9801656at2"/>
<dbReference type="SUPFAM" id="SSF55729">
    <property type="entry name" value="Acyl-CoA N-acyltransferases (Nat)"/>
    <property type="match status" value="1"/>
</dbReference>
<protein>
    <submittedName>
        <fullName evidence="2">GNAT family N-acetyltransferase</fullName>
    </submittedName>
</protein>
<dbReference type="GO" id="GO:0016747">
    <property type="term" value="F:acyltransferase activity, transferring groups other than amino-acyl groups"/>
    <property type="evidence" value="ECO:0007669"/>
    <property type="project" value="InterPro"/>
</dbReference>
<dbReference type="PANTHER" id="PTHR43792:SF1">
    <property type="entry name" value="N-ACETYLTRANSFERASE DOMAIN-CONTAINING PROTEIN"/>
    <property type="match status" value="1"/>
</dbReference>
<proteinExistence type="predicted"/>
<dbReference type="InterPro" id="IPR016181">
    <property type="entry name" value="Acyl_CoA_acyltransferase"/>
</dbReference>
<dbReference type="PANTHER" id="PTHR43792">
    <property type="entry name" value="GNAT FAMILY, PUTATIVE (AFU_ORTHOLOGUE AFUA_3G00765)-RELATED-RELATED"/>
    <property type="match status" value="1"/>
</dbReference>
<feature type="domain" description="N-acetyltransferase" evidence="1">
    <location>
        <begin position="9"/>
        <end position="179"/>
    </location>
</feature>
<comment type="caution">
    <text evidence="2">The sequence shown here is derived from an EMBL/GenBank/DDBJ whole genome shotgun (WGS) entry which is preliminary data.</text>
</comment>
<dbReference type="Proteomes" id="UP000307790">
    <property type="component" value="Unassembled WGS sequence"/>
</dbReference>
<keyword evidence="3" id="KW-1185">Reference proteome</keyword>
<dbReference type="PROSITE" id="PS51186">
    <property type="entry name" value="GNAT"/>
    <property type="match status" value="1"/>
</dbReference>
<organism evidence="2 3">
    <name type="scientific">Thalassotalea litorea</name>
    <dbReference type="NCBI Taxonomy" id="2020715"/>
    <lineage>
        <taxon>Bacteria</taxon>
        <taxon>Pseudomonadati</taxon>
        <taxon>Pseudomonadota</taxon>
        <taxon>Gammaproteobacteria</taxon>
        <taxon>Alteromonadales</taxon>
        <taxon>Colwelliaceae</taxon>
        <taxon>Thalassotalea</taxon>
    </lineage>
</organism>
<keyword evidence="2" id="KW-0808">Transferase</keyword>
<dbReference type="InterPro" id="IPR051531">
    <property type="entry name" value="N-acetyltransferase"/>
</dbReference>
<evidence type="ECO:0000313" key="2">
    <source>
        <dbReference type="EMBL" id="TLU65155.1"/>
    </source>
</evidence>
<gene>
    <name evidence="2" type="ORF">FE810_09545</name>
</gene>
<dbReference type="RefSeq" id="WP_138319825.1">
    <property type="nucleotide sequence ID" value="NZ_VCBC01000008.1"/>
</dbReference>
<dbReference type="Gene3D" id="3.40.630.30">
    <property type="match status" value="1"/>
</dbReference>
<dbReference type="Pfam" id="PF13302">
    <property type="entry name" value="Acetyltransf_3"/>
    <property type="match status" value="1"/>
</dbReference>
<dbReference type="AlphaFoldDB" id="A0A5R9II18"/>
<dbReference type="EMBL" id="VCBC01000008">
    <property type="protein sequence ID" value="TLU65155.1"/>
    <property type="molecule type" value="Genomic_DNA"/>
</dbReference>
<evidence type="ECO:0000259" key="1">
    <source>
        <dbReference type="PROSITE" id="PS51186"/>
    </source>
</evidence>
<name>A0A5R9II18_9GAMM</name>
<sequence>MKIQKTTRLSFLFMSGDDKQLLFELDQNPAVMKYVNKGKPTTWEQIETRFIPRLNAYRNLAKGWGLWQVNLSDTDEFIGWILVRPANFFSEQRDDQNLELGWRFKQEFWGKGYATEAAQAVMDALSTQPDVKKFSALAVPENEGSIRIMEKLGMEYVKTYTHEDSGIREEVVYYQLKIKE</sequence>
<dbReference type="InterPro" id="IPR000182">
    <property type="entry name" value="GNAT_dom"/>
</dbReference>
<reference evidence="2 3" key="1">
    <citation type="submission" date="2019-05" db="EMBL/GenBank/DDBJ databases">
        <title>Genome sequences of Thalassotalea litorea 1K03283.</title>
        <authorList>
            <person name="Zhang D."/>
        </authorList>
    </citation>
    <scope>NUCLEOTIDE SEQUENCE [LARGE SCALE GENOMIC DNA]</scope>
    <source>
        <strain evidence="2 3">MCCC 1K03283</strain>
    </source>
</reference>
<evidence type="ECO:0000313" key="3">
    <source>
        <dbReference type="Proteomes" id="UP000307790"/>
    </source>
</evidence>
<accession>A0A5R9II18</accession>